<dbReference type="Pfam" id="PF08241">
    <property type="entry name" value="Methyltransf_11"/>
    <property type="match status" value="1"/>
</dbReference>
<proteinExistence type="predicted"/>
<dbReference type="RefSeq" id="WP_067716527.1">
    <property type="nucleotide sequence ID" value="NZ_LPVJ01000042.1"/>
</dbReference>
<dbReference type="Gene3D" id="3.40.50.150">
    <property type="entry name" value="Vaccinia Virus protein VP39"/>
    <property type="match status" value="1"/>
</dbReference>
<sequence length="246" mass="27844">MTTMGYSGPDFYDQSSVYDTYMQRRSKSQNPNDTIEKPIFMGLVGSVRNRAILDLGCGNADFGLESINQGGRRYVGVEGSKNMVKAGHTTLQGTQGEIIHSSIEDWDYPEETFDLVVSRLALHYIKDVEACFQNVYKTLVPGGQFVFSVEHPVLTACTRSAEISTRRADWIVDHYFETGERNFPWLGSTVIKYHRTIEDYFTAVQKAGLTVTSLRESRPSPSNLDQDEYICRLRIPLFLFISSHKA</sequence>
<dbReference type="GO" id="GO:0008757">
    <property type="term" value="F:S-adenosylmethionine-dependent methyltransferase activity"/>
    <property type="evidence" value="ECO:0007669"/>
    <property type="project" value="InterPro"/>
</dbReference>
<dbReference type="PANTHER" id="PTHR43861">
    <property type="entry name" value="TRANS-ACONITATE 2-METHYLTRANSFERASE-RELATED"/>
    <property type="match status" value="1"/>
</dbReference>
<feature type="domain" description="Methyltransferase type 11" evidence="1">
    <location>
        <begin position="53"/>
        <end position="147"/>
    </location>
</feature>
<organism evidence="2 3">
    <name type="scientific">Ferroacidibacillus organovorans</name>
    <dbReference type="NCBI Taxonomy" id="1765683"/>
    <lineage>
        <taxon>Bacteria</taxon>
        <taxon>Bacillati</taxon>
        <taxon>Bacillota</taxon>
        <taxon>Bacilli</taxon>
        <taxon>Bacillales</taxon>
        <taxon>Alicyclobacillaceae</taxon>
        <taxon>Ferroacidibacillus</taxon>
    </lineage>
</organism>
<name>A0A101XQI7_9BACL</name>
<reference evidence="2 3" key="1">
    <citation type="submission" date="2015-12" db="EMBL/GenBank/DDBJ databases">
        <title>Draft genome sequence of Acidibacillus ferrooxidans ITV001, isolated from a chalcopyrite acid mine drainage site in Brazil.</title>
        <authorList>
            <person name="Dall'Agnol H."/>
            <person name="Nancucheo I."/>
            <person name="Johnson B."/>
            <person name="Oliveira R."/>
            <person name="Leite L."/>
            <person name="Pylro V."/>
            <person name="Nunes G.L."/>
            <person name="Tzotzos G."/>
            <person name="Fernandes G.R."/>
            <person name="Dutra J."/>
            <person name="Orellana S.C."/>
            <person name="Oliveira G."/>
        </authorList>
    </citation>
    <scope>NUCLEOTIDE SEQUENCE [LARGE SCALE GENOMIC DNA]</scope>
    <source>
        <strain evidence="3">ITV01</strain>
    </source>
</reference>
<evidence type="ECO:0000313" key="3">
    <source>
        <dbReference type="Proteomes" id="UP000053557"/>
    </source>
</evidence>
<dbReference type="Proteomes" id="UP000053557">
    <property type="component" value="Unassembled WGS sequence"/>
</dbReference>
<evidence type="ECO:0000259" key="1">
    <source>
        <dbReference type="Pfam" id="PF08241"/>
    </source>
</evidence>
<dbReference type="EMBL" id="LPVJ01000042">
    <property type="protein sequence ID" value="KUO95662.1"/>
    <property type="molecule type" value="Genomic_DNA"/>
</dbReference>
<dbReference type="SUPFAM" id="SSF53335">
    <property type="entry name" value="S-adenosyl-L-methionine-dependent methyltransferases"/>
    <property type="match status" value="1"/>
</dbReference>
<gene>
    <name evidence="2" type="ORF">ATW55_04230</name>
</gene>
<protein>
    <recommendedName>
        <fullName evidence="1">Methyltransferase type 11 domain-containing protein</fullName>
    </recommendedName>
</protein>
<accession>A0A101XQI7</accession>
<keyword evidence="3" id="KW-1185">Reference proteome</keyword>
<comment type="caution">
    <text evidence="2">The sequence shown here is derived from an EMBL/GenBank/DDBJ whole genome shotgun (WGS) entry which is preliminary data.</text>
</comment>
<dbReference type="InterPro" id="IPR013216">
    <property type="entry name" value="Methyltransf_11"/>
</dbReference>
<evidence type="ECO:0000313" key="2">
    <source>
        <dbReference type="EMBL" id="KUO95662.1"/>
    </source>
</evidence>
<dbReference type="InterPro" id="IPR029063">
    <property type="entry name" value="SAM-dependent_MTases_sf"/>
</dbReference>
<dbReference type="AlphaFoldDB" id="A0A101XQI7"/>
<dbReference type="CDD" id="cd02440">
    <property type="entry name" value="AdoMet_MTases"/>
    <property type="match status" value="1"/>
</dbReference>